<dbReference type="SUPFAM" id="SSF53448">
    <property type="entry name" value="Nucleotide-diphospho-sugar transferases"/>
    <property type="match status" value="1"/>
</dbReference>
<reference evidence="3 4" key="1">
    <citation type="submission" date="2019-07" db="EMBL/GenBank/DDBJ databases">
        <title>Quadrisphaera sp. strain DD2A genome sequencing and assembly.</title>
        <authorList>
            <person name="Kim I."/>
        </authorList>
    </citation>
    <scope>NUCLEOTIDE SEQUENCE [LARGE SCALE GENOMIC DNA]</scope>
    <source>
        <strain evidence="3 4">DD2A</strain>
    </source>
</reference>
<dbReference type="PANTHER" id="PTHR22916">
    <property type="entry name" value="GLYCOSYLTRANSFERASE"/>
    <property type="match status" value="1"/>
</dbReference>
<dbReference type="GO" id="GO:0016740">
    <property type="term" value="F:transferase activity"/>
    <property type="evidence" value="ECO:0007669"/>
    <property type="project" value="UniProtKB-KW"/>
</dbReference>
<feature type="domain" description="Glycosyltransferase 2-like" evidence="2">
    <location>
        <begin position="4"/>
        <end position="106"/>
    </location>
</feature>
<dbReference type="AlphaFoldDB" id="A0A5C8ZEQ5"/>
<name>A0A5C8ZEQ5_9ACTN</name>
<evidence type="ECO:0000313" key="3">
    <source>
        <dbReference type="EMBL" id="TXR56535.1"/>
    </source>
</evidence>
<dbReference type="Pfam" id="PF00535">
    <property type="entry name" value="Glycos_transf_2"/>
    <property type="match status" value="1"/>
</dbReference>
<proteinExistence type="predicted"/>
<feature type="region of interest" description="Disordered" evidence="1">
    <location>
        <begin position="120"/>
        <end position="139"/>
    </location>
</feature>
<dbReference type="InterPro" id="IPR001173">
    <property type="entry name" value="Glyco_trans_2-like"/>
</dbReference>
<dbReference type="Gene3D" id="3.90.550.10">
    <property type="entry name" value="Spore Coat Polysaccharide Biosynthesis Protein SpsA, Chain A"/>
    <property type="match status" value="1"/>
</dbReference>
<evidence type="ECO:0000259" key="2">
    <source>
        <dbReference type="Pfam" id="PF00535"/>
    </source>
</evidence>
<sequence>MRVSVVITNFDYAHFLPDALDSALALDWPDVEVVVVDNGSTDRSWDVISRYGDRVIALSTAHGQQREAANAGFAKSSGDVVVFLDADDVLPPETARRVVTALGPRTSKVQLQMQRFDATGRRTGGPFPRYRPPPSPSAVRHWTTTTSAYPTPPGSGNAYARWFLERILPAGPEAGDFLDSACLASAPLHGDVVSLPGVLVGYRQHPGQDSALLADPTRVSREVERARVRWRFAQRSAGLAAPDGPVDEAPLFRSRELLQFRSAAARLTPAEPGLPGDSRRRRLADALRSPAWPGPEPLGDRLAIAAWALLVQTVPDALVRPLLRLRYAPAVRRATGTWFGR</sequence>
<keyword evidence="4" id="KW-1185">Reference proteome</keyword>
<comment type="caution">
    <text evidence="3">The sequence shown here is derived from an EMBL/GenBank/DDBJ whole genome shotgun (WGS) entry which is preliminary data.</text>
</comment>
<gene>
    <name evidence="3" type="ORF">FMM08_09450</name>
</gene>
<organism evidence="3 4">
    <name type="scientific">Quadrisphaera setariae</name>
    <dbReference type="NCBI Taxonomy" id="2593304"/>
    <lineage>
        <taxon>Bacteria</taxon>
        <taxon>Bacillati</taxon>
        <taxon>Actinomycetota</taxon>
        <taxon>Actinomycetes</taxon>
        <taxon>Kineosporiales</taxon>
        <taxon>Kineosporiaceae</taxon>
        <taxon>Quadrisphaera</taxon>
    </lineage>
</organism>
<dbReference type="EMBL" id="VKAC01000005">
    <property type="protein sequence ID" value="TXR56535.1"/>
    <property type="molecule type" value="Genomic_DNA"/>
</dbReference>
<dbReference type="CDD" id="cd00761">
    <property type="entry name" value="Glyco_tranf_GTA_type"/>
    <property type="match status" value="1"/>
</dbReference>
<protein>
    <submittedName>
        <fullName evidence="3">Glycosyltransferase family 2 protein</fullName>
    </submittedName>
</protein>
<evidence type="ECO:0000256" key="1">
    <source>
        <dbReference type="SAM" id="MobiDB-lite"/>
    </source>
</evidence>
<accession>A0A5C8ZEQ5</accession>
<dbReference type="OrthoDB" id="3655479at2"/>
<keyword evidence="3" id="KW-0808">Transferase</keyword>
<evidence type="ECO:0000313" key="4">
    <source>
        <dbReference type="Proteomes" id="UP000321234"/>
    </source>
</evidence>
<dbReference type="InterPro" id="IPR029044">
    <property type="entry name" value="Nucleotide-diphossugar_trans"/>
</dbReference>
<dbReference type="Proteomes" id="UP000321234">
    <property type="component" value="Unassembled WGS sequence"/>
</dbReference>